<evidence type="ECO:0000256" key="1">
    <source>
        <dbReference type="ARBA" id="ARBA00005485"/>
    </source>
</evidence>
<comment type="similarity">
    <text evidence="1">Belongs to the WEB family.</text>
</comment>
<evidence type="ECO:0000256" key="3">
    <source>
        <dbReference type="SAM" id="Coils"/>
    </source>
</evidence>
<dbReference type="Proteomes" id="UP001165190">
    <property type="component" value="Unassembled WGS sequence"/>
</dbReference>
<feature type="coiled-coil region" evidence="3">
    <location>
        <begin position="92"/>
        <end position="144"/>
    </location>
</feature>
<name>A0A9W7M9S9_HIBTR</name>
<accession>A0A9W7M9S9</accession>
<evidence type="ECO:0000313" key="4">
    <source>
        <dbReference type="EMBL" id="GMI90680.1"/>
    </source>
</evidence>
<evidence type="ECO:0000313" key="5">
    <source>
        <dbReference type="Proteomes" id="UP001165190"/>
    </source>
</evidence>
<gene>
    <name evidence="4" type="ORF">HRI_002737400</name>
</gene>
<dbReference type="EMBL" id="BSYR01000024">
    <property type="protein sequence ID" value="GMI90680.1"/>
    <property type="molecule type" value="Genomic_DNA"/>
</dbReference>
<sequence>MIPLKWTPSNEAPFPFPPYYIIFLLLCQNIYFISSMQCEGDVVMMNRAEIDTRAPFTSVKEALALFGHTVLAAQIYAPKLNQQIHGEGRSRLGTVTAELEETKYNLDKAREESMVMADCLFSLKQELETTKTQLEQVKEREFQKLVMELEIVPGSARYELNQTNQGTEFQTFGIQPSLTQVIETHPSVSLRKKKKKKPLITLIGGLFSKIKRKPIIP</sequence>
<reference evidence="4" key="1">
    <citation type="submission" date="2023-05" db="EMBL/GenBank/DDBJ databases">
        <title>Genome and transcriptome analyses reveal genes involved in the formation of fine ridges on petal epidermal cells in Hibiscus trionum.</title>
        <authorList>
            <person name="Koshimizu S."/>
            <person name="Masuda S."/>
            <person name="Ishii T."/>
            <person name="Shirasu K."/>
            <person name="Hoshino A."/>
            <person name="Arita M."/>
        </authorList>
    </citation>
    <scope>NUCLEOTIDE SEQUENCE</scope>
    <source>
        <strain evidence="4">Hamamatsu line</strain>
    </source>
</reference>
<proteinExistence type="inferred from homology"/>
<dbReference type="GO" id="GO:0009904">
    <property type="term" value="P:chloroplast accumulation movement"/>
    <property type="evidence" value="ECO:0007669"/>
    <property type="project" value="TreeGrafter"/>
</dbReference>
<evidence type="ECO:0000256" key="2">
    <source>
        <dbReference type="ARBA" id="ARBA00023054"/>
    </source>
</evidence>
<evidence type="ECO:0008006" key="6">
    <source>
        <dbReference type="Google" id="ProtNLM"/>
    </source>
</evidence>
<organism evidence="4 5">
    <name type="scientific">Hibiscus trionum</name>
    <name type="common">Flower of an hour</name>
    <dbReference type="NCBI Taxonomy" id="183268"/>
    <lineage>
        <taxon>Eukaryota</taxon>
        <taxon>Viridiplantae</taxon>
        <taxon>Streptophyta</taxon>
        <taxon>Embryophyta</taxon>
        <taxon>Tracheophyta</taxon>
        <taxon>Spermatophyta</taxon>
        <taxon>Magnoliopsida</taxon>
        <taxon>eudicotyledons</taxon>
        <taxon>Gunneridae</taxon>
        <taxon>Pentapetalae</taxon>
        <taxon>rosids</taxon>
        <taxon>malvids</taxon>
        <taxon>Malvales</taxon>
        <taxon>Malvaceae</taxon>
        <taxon>Malvoideae</taxon>
        <taxon>Hibiscus</taxon>
    </lineage>
</organism>
<comment type="caution">
    <text evidence="4">The sequence shown here is derived from an EMBL/GenBank/DDBJ whole genome shotgun (WGS) entry which is preliminary data.</text>
</comment>
<keyword evidence="2 3" id="KW-0175">Coiled coil</keyword>
<keyword evidence="5" id="KW-1185">Reference proteome</keyword>
<dbReference type="GO" id="GO:0009903">
    <property type="term" value="P:chloroplast avoidance movement"/>
    <property type="evidence" value="ECO:0007669"/>
    <property type="project" value="TreeGrafter"/>
</dbReference>
<dbReference type="GO" id="GO:0005829">
    <property type="term" value="C:cytosol"/>
    <property type="evidence" value="ECO:0007669"/>
    <property type="project" value="TreeGrafter"/>
</dbReference>
<protein>
    <recommendedName>
        <fullName evidence="6">WEB family protein</fullName>
    </recommendedName>
</protein>
<dbReference type="PANTHER" id="PTHR32054">
    <property type="entry name" value="HEAVY CHAIN, PUTATIVE, EXPRESSED-RELATED-RELATED"/>
    <property type="match status" value="1"/>
</dbReference>
<dbReference type="OrthoDB" id="4585693at2759"/>
<dbReference type="AlphaFoldDB" id="A0A9W7M9S9"/>
<dbReference type="PANTHER" id="PTHR32054:SF9">
    <property type="entry name" value="OS04G0116200 PROTEIN"/>
    <property type="match status" value="1"/>
</dbReference>